<evidence type="ECO:0000256" key="1">
    <source>
        <dbReference type="SAM" id="Coils"/>
    </source>
</evidence>
<dbReference type="OrthoDB" id="233363at2"/>
<dbReference type="SUPFAM" id="SSF111369">
    <property type="entry name" value="HlyD-like secretion proteins"/>
    <property type="match status" value="1"/>
</dbReference>
<reference evidence="5 6" key="1">
    <citation type="submission" date="2018-02" db="EMBL/GenBank/DDBJ databases">
        <title>Comparative genomes isolates from brazilian mangrove.</title>
        <authorList>
            <person name="Araujo J.E."/>
            <person name="Taketani R.G."/>
            <person name="Silva M.C.P."/>
            <person name="Loureco M.V."/>
            <person name="Andreote F.D."/>
        </authorList>
    </citation>
    <scope>NUCLEOTIDE SEQUENCE [LARGE SCALE GENOMIC DNA]</scope>
    <source>
        <strain evidence="5 6">NAP PRIS-MGV</strain>
    </source>
</reference>
<protein>
    <recommendedName>
        <fullName evidence="4">Multidrug resistance protein MdtA-like barrel-sandwich hybrid domain-containing protein</fullName>
    </recommendedName>
</protein>
<name>A0A2S8FA81_9BACT</name>
<dbReference type="InterPro" id="IPR058625">
    <property type="entry name" value="MdtA-like_BSH"/>
</dbReference>
<feature type="coiled-coil region" evidence="1">
    <location>
        <begin position="142"/>
        <end position="180"/>
    </location>
</feature>
<proteinExistence type="predicted"/>
<dbReference type="GO" id="GO:0015562">
    <property type="term" value="F:efflux transmembrane transporter activity"/>
    <property type="evidence" value="ECO:0007669"/>
    <property type="project" value="InterPro"/>
</dbReference>
<feature type="compositionally biased region" description="Basic and acidic residues" evidence="2">
    <location>
        <begin position="16"/>
        <end position="25"/>
    </location>
</feature>
<comment type="caution">
    <text evidence="5">The sequence shown here is derived from an EMBL/GenBank/DDBJ whole genome shotgun (WGS) entry which is preliminary data.</text>
</comment>
<feature type="transmembrane region" description="Helical" evidence="3">
    <location>
        <begin position="43"/>
        <end position="67"/>
    </location>
</feature>
<dbReference type="Pfam" id="PF25917">
    <property type="entry name" value="BSH_RND"/>
    <property type="match status" value="1"/>
</dbReference>
<accession>A0A2S8FA81</accession>
<keyword evidence="3" id="KW-1133">Transmembrane helix</keyword>
<dbReference type="Proteomes" id="UP000239388">
    <property type="component" value="Unassembled WGS sequence"/>
</dbReference>
<evidence type="ECO:0000313" key="5">
    <source>
        <dbReference type="EMBL" id="PQO29049.1"/>
    </source>
</evidence>
<dbReference type="AlphaFoldDB" id="A0A2S8FA81"/>
<dbReference type="EMBL" id="PUIB01000023">
    <property type="protein sequence ID" value="PQO29049.1"/>
    <property type="molecule type" value="Genomic_DNA"/>
</dbReference>
<feature type="region of interest" description="Disordered" evidence="2">
    <location>
        <begin position="1"/>
        <end position="32"/>
    </location>
</feature>
<keyword evidence="3" id="KW-0472">Membrane</keyword>
<dbReference type="RefSeq" id="WP_105357757.1">
    <property type="nucleotide sequence ID" value="NZ_PUIB01000023.1"/>
</dbReference>
<dbReference type="Gene3D" id="2.40.50.100">
    <property type="match status" value="1"/>
</dbReference>
<keyword evidence="3" id="KW-0812">Transmembrane</keyword>
<dbReference type="PANTHER" id="PTHR30469">
    <property type="entry name" value="MULTIDRUG RESISTANCE PROTEIN MDTA"/>
    <property type="match status" value="1"/>
</dbReference>
<keyword evidence="1" id="KW-0175">Coiled coil</keyword>
<evidence type="ECO:0000313" key="6">
    <source>
        <dbReference type="Proteomes" id="UP000239388"/>
    </source>
</evidence>
<gene>
    <name evidence="5" type="ORF">C5Y98_22860</name>
</gene>
<dbReference type="Gene3D" id="2.40.420.20">
    <property type="match status" value="1"/>
</dbReference>
<evidence type="ECO:0000256" key="3">
    <source>
        <dbReference type="SAM" id="Phobius"/>
    </source>
</evidence>
<dbReference type="GO" id="GO:1990281">
    <property type="term" value="C:efflux pump complex"/>
    <property type="evidence" value="ECO:0007669"/>
    <property type="project" value="TreeGrafter"/>
</dbReference>
<evidence type="ECO:0000259" key="4">
    <source>
        <dbReference type="Pfam" id="PF25917"/>
    </source>
</evidence>
<evidence type="ECO:0000256" key="2">
    <source>
        <dbReference type="SAM" id="MobiDB-lite"/>
    </source>
</evidence>
<feature type="domain" description="Multidrug resistance protein MdtA-like barrel-sandwich hybrid" evidence="4">
    <location>
        <begin position="111"/>
        <end position="290"/>
    </location>
</feature>
<dbReference type="Gene3D" id="2.40.30.170">
    <property type="match status" value="1"/>
</dbReference>
<sequence length="487" mass="53517">MPSDLTKNEQQTVHQEIAKPDEPHSTHQTLNRSTPRKAAWRSLLAHVVQIAISIVILGGSAVVFVALGQSEKPPEKGVTTAAIPLVATATVAEHLSGIDFEADGVVVPYQEVSVSTEVDGRIAYRAPECRIGQVVKQGDLLLKIAETDYQLAAQQLEQQLRQAEANLQELVVQIEAAKGQIALSEVNVEIKGRELRRYEAIKLNGVISKSDMDAAKLNEHSAETELQAKRDSLDLLKAQKLRLENAVKLAALDCEQARLDLARTEIRAPIDGVITQDPVVQDSFVNRGEVVVVIQDSRQMEVRCSIRMNEMEWLWQSTAADLNSTQLTASYQFPETPATVVYETESARYEWPAALRFFDGGKLSEVTRLIPCRVTVAGTAQPKVIAKRPLTIPPTLMSGMFVKVVIHADPKIPLLRLPKSAVKPNGYVWVVRDRKLRELPINVASSGDTEVIAYQELDGMVAEDQVVTSPLIAPVENSEVAVAEQAQ</sequence>
<organism evidence="5 6">
    <name type="scientific">Blastopirellula marina</name>
    <dbReference type="NCBI Taxonomy" id="124"/>
    <lineage>
        <taxon>Bacteria</taxon>
        <taxon>Pseudomonadati</taxon>
        <taxon>Planctomycetota</taxon>
        <taxon>Planctomycetia</taxon>
        <taxon>Pirellulales</taxon>
        <taxon>Pirellulaceae</taxon>
        <taxon>Blastopirellula</taxon>
    </lineage>
</organism>
<dbReference type="Gene3D" id="1.10.287.470">
    <property type="entry name" value="Helix hairpin bin"/>
    <property type="match status" value="1"/>
</dbReference>